<dbReference type="EMBL" id="JAAOAO010000255">
    <property type="protein sequence ID" value="KAF5552810.1"/>
    <property type="molecule type" value="Genomic_DNA"/>
</dbReference>
<protein>
    <submittedName>
        <fullName evidence="2">Uncharacterized protein</fullName>
    </submittedName>
</protein>
<keyword evidence="1" id="KW-0732">Signal</keyword>
<name>A0A8H5JCF7_9HYPO</name>
<dbReference type="AlphaFoldDB" id="A0A8H5JCF7"/>
<gene>
    <name evidence="2" type="ORF">FNAPI_6949</name>
</gene>
<evidence type="ECO:0000313" key="2">
    <source>
        <dbReference type="EMBL" id="KAF5552810.1"/>
    </source>
</evidence>
<feature type="signal peptide" evidence="1">
    <location>
        <begin position="1"/>
        <end position="24"/>
    </location>
</feature>
<keyword evidence="3" id="KW-1185">Reference proteome</keyword>
<reference evidence="2 3" key="1">
    <citation type="submission" date="2020-05" db="EMBL/GenBank/DDBJ databases">
        <title>Identification and distribution of gene clusters putatively required for synthesis of sphingolipid metabolism inhibitors in phylogenetically diverse species of the filamentous fungus Fusarium.</title>
        <authorList>
            <person name="Kim H.-S."/>
            <person name="Busman M."/>
            <person name="Brown D.W."/>
            <person name="Divon H."/>
            <person name="Uhlig S."/>
            <person name="Proctor R.H."/>
        </authorList>
    </citation>
    <scope>NUCLEOTIDE SEQUENCE [LARGE SCALE GENOMIC DNA]</scope>
    <source>
        <strain evidence="2 3">NRRL 25196</strain>
    </source>
</reference>
<dbReference type="Proteomes" id="UP000574317">
    <property type="component" value="Unassembled WGS sequence"/>
</dbReference>
<sequence>MIPSSNKVVQLSLAAFSSLPAVLGLGCYSRGPTWWQITEFEGFNGYYNTAWDICKGPAGGSSFSPGSEKSGCLPGTDSRHIDWKIKYNGKQQGVRFDINDCMNYVQIEMHGCEHGSEQNHDDWWLYLDPNDGKDC</sequence>
<evidence type="ECO:0000313" key="3">
    <source>
        <dbReference type="Proteomes" id="UP000574317"/>
    </source>
</evidence>
<proteinExistence type="predicted"/>
<evidence type="ECO:0000256" key="1">
    <source>
        <dbReference type="SAM" id="SignalP"/>
    </source>
</evidence>
<dbReference type="PROSITE" id="PS51257">
    <property type="entry name" value="PROKAR_LIPOPROTEIN"/>
    <property type="match status" value="1"/>
</dbReference>
<feature type="chain" id="PRO_5034062381" evidence="1">
    <location>
        <begin position="25"/>
        <end position="135"/>
    </location>
</feature>
<organism evidence="2 3">
    <name type="scientific">Fusarium napiforme</name>
    <dbReference type="NCBI Taxonomy" id="42672"/>
    <lineage>
        <taxon>Eukaryota</taxon>
        <taxon>Fungi</taxon>
        <taxon>Dikarya</taxon>
        <taxon>Ascomycota</taxon>
        <taxon>Pezizomycotina</taxon>
        <taxon>Sordariomycetes</taxon>
        <taxon>Hypocreomycetidae</taxon>
        <taxon>Hypocreales</taxon>
        <taxon>Nectriaceae</taxon>
        <taxon>Fusarium</taxon>
        <taxon>Fusarium fujikuroi species complex</taxon>
    </lineage>
</organism>
<comment type="caution">
    <text evidence="2">The sequence shown here is derived from an EMBL/GenBank/DDBJ whole genome shotgun (WGS) entry which is preliminary data.</text>
</comment>
<accession>A0A8H5JCF7</accession>